<evidence type="ECO:0000313" key="1">
    <source>
        <dbReference type="EMBL" id="KAH9779836.1"/>
    </source>
</evidence>
<organism evidence="1 2">
    <name type="scientific">Citrus sinensis</name>
    <name type="common">Sweet orange</name>
    <name type="synonym">Citrus aurantium var. sinensis</name>
    <dbReference type="NCBI Taxonomy" id="2711"/>
    <lineage>
        <taxon>Eukaryota</taxon>
        <taxon>Viridiplantae</taxon>
        <taxon>Streptophyta</taxon>
        <taxon>Embryophyta</taxon>
        <taxon>Tracheophyta</taxon>
        <taxon>Spermatophyta</taxon>
        <taxon>Magnoliopsida</taxon>
        <taxon>eudicotyledons</taxon>
        <taxon>Gunneridae</taxon>
        <taxon>Pentapetalae</taxon>
        <taxon>rosids</taxon>
        <taxon>malvids</taxon>
        <taxon>Sapindales</taxon>
        <taxon>Rutaceae</taxon>
        <taxon>Aurantioideae</taxon>
        <taxon>Citrus</taxon>
    </lineage>
</organism>
<proteinExistence type="predicted"/>
<keyword evidence="2" id="KW-1185">Reference proteome</keyword>
<sequence length="455" mass="49423">MVRAAACNYLIPALTLLPKPMESSLFTRNANLIGVLGITTTSSRRRFSSASKISMSLRAGIVGLPNVGKSTLFNAVVENGKAQAANFPFCTIEPNVGIVAVPDPRLHVLSGLSKSQKAVPASVEFVDIAGLVKGASQGEVVRCFEDNDIVHVNGKVDPKSDVDVINLELVFSDLDQIEKRMEKLKKGKAKDSQSKLKHSLFKEDAEKAALEKIQQALMDGKPARSVTLNDFERDSIKHLCLLTMKPIIYVANVAESDLADPGSNPHVNEVINLASDLQSGIVTISAQVEAELTELPSEERVEYLASLGVSESGLGNLIRSTYSLLGLRTYFTSGEKETKAWTIRAGMTAPQAAGVIHSDFEKGFIRAETKWEMWSPFTLLFTCLFKGESGNSTPWVPPTFGVRSGIPTPKGRWVAYDDFVAAGSLAAAREKGLLRSEGKDYIVQEGDVMLFRFNV</sequence>
<reference evidence="2" key="1">
    <citation type="journal article" date="2023" name="Hortic. Res.">
        <title>A chromosome-level phased genome enabling allele-level studies in sweet orange: a case study on citrus Huanglongbing tolerance.</title>
        <authorList>
            <person name="Wu B."/>
            <person name="Yu Q."/>
            <person name="Deng Z."/>
            <person name="Duan Y."/>
            <person name="Luo F."/>
            <person name="Gmitter F. Jr."/>
        </authorList>
    </citation>
    <scope>NUCLEOTIDE SEQUENCE [LARGE SCALE GENOMIC DNA]</scope>
    <source>
        <strain evidence="2">cv. Valencia</strain>
    </source>
</reference>
<name>A0ACB8M291_CITSI</name>
<protein>
    <submittedName>
        <fullName evidence="1">Obg-like ATPase 1</fullName>
    </submittedName>
</protein>
<gene>
    <name evidence="1" type="ORF">KPL71_007858</name>
</gene>
<accession>A0ACB8M291</accession>
<dbReference type="Proteomes" id="UP000829398">
    <property type="component" value="Chromosome 3"/>
</dbReference>
<comment type="caution">
    <text evidence="1">The sequence shown here is derived from an EMBL/GenBank/DDBJ whole genome shotgun (WGS) entry which is preliminary data.</text>
</comment>
<evidence type="ECO:0000313" key="2">
    <source>
        <dbReference type="Proteomes" id="UP000829398"/>
    </source>
</evidence>
<dbReference type="EMBL" id="CM039172">
    <property type="protein sequence ID" value="KAH9779836.1"/>
    <property type="molecule type" value="Genomic_DNA"/>
</dbReference>